<comment type="caution">
    <text evidence="7">The sequence shown here is derived from an EMBL/GenBank/DDBJ whole genome shotgun (WGS) entry which is preliminary data.</text>
</comment>
<dbReference type="SUPFAM" id="SSF46689">
    <property type="entry name" value="Homeodomain-like"/>
    <property type="match status" value="1"/>
</dbReference>
<dbReference type="EMBL" id="JBHUOP010000002">
    <property type="protein sequence ID" value="MFD2840022.1"/>
    <property type="molecule type" value="Genomic_DNA"/>
</dbReference>
<evidence type="ECO:0000313" key="8">
    <source>
        <dbReference type="Proteomes" id="UP001597391"/>
    </source>
</evidence>
<protein>
    <submittedName>
        <fullName evidence="7">TetR/AcrR family transcriptional regulator</fullName>
    </submittedName>
</protein>
<name>A0ABW5XD37_9MICO</name>
<dbReference type="PANTHER" id="PTHR30055:SF234">
    <property type="entry name" value="HTH-TYPE TRANSCRIPTIONAL REGULATOR BETI"/>
    <property type="match status" value="1"/>
</dbReference>
<evidence type="ECO:0000256" key="1">
    <source>
        <dbReference type="ARBA" id="ARBA00023015"/>
    </source>
</evidence>
<proteinExistence type="predicted"/>
<keyword evidence="2 4" id="KW-0238">DNA-binding</keyword>
<keyword evidence="8" id="KW-1185">Reference proteome</keyword>
<dbReference type="InterPro" id="IPR050109">
    <property type="entry name" value="HTH-type_TetR-like_transc_reg"/>
</dbReference>
<evidence type="ECO:0000256" key="3">
    <source>
        <dbReference type="ARBA" id="ARBA00023163"/>
    </source>
</evidence>
<feature type="DNA-binding region" description="H-T-H motif" evidence="4">
    <location>
        <begin position="52"/>
        <end position="71"/>
    </location>
</feature>
<organism evidence="7 8">
    <name type="scientific">Populibacterium corticicola</name>
    <dbReference type="NCBI Taxonomy" id="1812826"/>
    <lineage>
        <taxon>Bacteria</taxon>
        <taxon>Bacillati</taxon>
        <taxon>Actinomycetota</taxon>
        <taxon>Actinomycetes</taxon>
        <taxon>Micrococcales</taxon>
        <taxon>Jonesiaceae</taxon>
        <taxon>Populibacterium</taxon>
    </lineage>
</organism>
<dbReference type="InterPro" id="IPR023772">
    <property type="entry name" value="DNA-bd_HTH_TetR-type_CS"/>
</dbReference>
<dbReference type="InterPro" id="IPR001647">
    <property type="entry name" value="HTH_TetR"/>
</dbReference>
<dbReference type="PROSITE" id="PS01081">
    <property type="entry name" value="HTH_TETR_1"/>
    <property type="match status" value="1"/>
</dbReference>
<evidence type="ECO:0000313" key="7">
    <source>
        <dbReference type="EMBL" id="MFD2840022.1"/>
    </source>
</evidence>
<evidence type="ECO:0000259" key="6">
    <source>
        <dbReference type="PROSITE" id="PS50977"/>
    </source>
</evidence>
<sequence>MSNSAGKTSDSETGSSAEHPINRREARKTATRTALITHARALTKEHGLAGFTIEDLCSEVDISRRTFFNHFASKDDAVLGMSKESPLAPHREEFLTSQAHTSLREALLNLVASSVNGTATHSFTPFEVMELVQGEPSLMNRLRQNAFDTVIEVEQLICAREGLPYPDTYAHTVALTLHHLMMTALLPPPNGDCTAGQLARSFDDPENIRERFAERLNHLARFFSSGP</sequence>
<dbReference type="RefSeq" id="WP_377465657.1">
    <property type="nucleotide sequence ID" value="NZ_JBHUOP010000002.1"/>
</dbReference>
<dbReference type="InterPro" id="IPR009057">
    <property type="entry name" value="Homeodomain-like_sf"/>
</dbReference>
<keyword evidence="3" id="KW-0804">Transcription</keyword>
<keyword evidence="1" id="KW-0805">Transcription regulation</keyword>
<dbReference type="Pfam" id="PF00440">
    <property type="entry name" value="TetR_N"/>
    <property type="match status" value="1"/>
</dbReference>
<gene>
    <name evidence="7" type="ORF">ACFSYH_05495</name>
</gene>
<feature type="region of interest" description="Disordered" evidence="5">
    <location>
        <begin position="1"/>
        <end position="30"/>
    </location>
</feature>
<feature type="compositionally biased region" description="Polar residues" evidence="5">
    <location>
        <begin position="1"/>
        <end position="16"/>
    </location>
</feature>
<dbReference type="Gene3D" id="1.10.357.10">
    <property type="entry name" value="Tetracycline Repressor, domain 2"/>
    <property type="match status" value="1"/>
</dbReference>
<accession>A0ABW5XD37</accession>
<evidence type="ECO:0000256" key="2">
    <source>
        <dbReference type="ARBA" id="ARBA00023125"/>
    </source>
</evidence>
<evidence type="ECO:0000256" key="4">
    <source>
        <dbReference type="PROSITE-ProRule" id="PRU00335"/>
    </source>
</evidence>
<evidence type="ECO:0000256" key="5">
    <source>
        <dbReference type="SAM" id="MobiDB-lite"/>
    </source>
</evidence>
<feature type="domain" description="HTH tetR-type" evidence="6">
    <location>
        <begin position="29"/>
        <end position="89"/>
    </location>
</feature>
<dbReference type="Proteomes" id="UP001597391">
    <property type="component" value="Unassembled WGS sequence"/>
</dbReference>
<dbReference type="PROSITE" id="PS50977">
    <property type="entry name" value="HTH_TETR_2"/>
    <property type="match status" value="1"/>
</dbReference>
<dbReference type="PANTHER" id="PTHR30055">
    <property type="entry name" value="HTH-TYPE TRANSCRIPTIONAL REGULATOR RUTR"/>
    <property type="match status" value="1"/>
</dbReference>
<reference evidence="8" key="1">
    <citation type="journal article" date="2019" name="Int. J. Syst. Evol. Microbiol.">
        <title>The Global Catalogue of Microorganisms (GCM) 10K type strain sequencing project: providing services to taxonomists for standard genome sequencing and annotation.</title>
        <authorList>
            <consortium name="The Broad Institute Genomics Platform"/>
            <consortium name="The Broad Institute Genome Sequencing Center for Infectious Disease"/>
            <person name="Wu L."/>
            <person name="Ma J."/>
        </authorList>
    </citation>
    <scope>NUCLEOTIDE SEQUENCE [LARGE SCALE GENOMIC DNA]</scope>
    <source>
        <strain evidence="8">KCTC 33576</strain>
    </source>
</reference>